<dbReference type="Gene3D" id="3.40.50.1010">
    <property type="entry name" value="5'-nuclease"/>
    <property type="match status" value="1"/>
</dbReference>
<dbReference type="InterPro" id="IPR002716">
    <property type="entry name" value="PIN_dom"/>
</dbReference>
<protein>
    <submittedName>
        <fullName evidence="2">Toxin-antitoxin system, toxin component, PIN-like</fullName>
    </submittedName>
</protein>
<name>A0A975GGL8_9BACT</name>
<evidence type="ECO:0000313" key="2">
    <source>
        <dbReference type="EMBL" id="QTA80475.1"/>
    </source>
</evidence>
<evidence type="ECO:0000259" key="1">
    <source>
        <dbReference type="SMART" id="SM00670"/>
    </source>
</evidence>
<dbReference type="PANTHER" id="PTHR34610">
    <property type="entry name" value="SSL7007 PROTEIN"/>
    <property type="match status" value="1"/>
</dbReference>
<dbReference type="Pfam" id="PF13470">
    <property type="entry name" value="PIN_3"/>
    <property type="match status" value="1"/>
</dbReference>
<gene>
    <name evidence="2" type="ORF">dnl_27800</name>
</gene>
<sequence>MEIPRIVIDTNVFIAALRSKRGASFKLLSIIGKNHYEFVFSVPLLLEYEDVAMRHAEKIGLSVRAVKAILDRMCYYADHREIYFLWRPYLSDPKDDFVLELAVESNCNYIVSYNKKDFQGIEKFGLHVLTPKEFLKLIGVIK</sequence>
<accession>A0A975GGL8</accession>
<organism evidence="2 3">
    <name type="scientific">Desulfonema limicola</name>
    <dbReference type="NCBI Taxonomy" id="45656"/>
    <lineage>
        <taxon>Bacteria</taxon>
        <taxon>Pseudomonadati</taxon>
        <taxon>Thermodesulfobacteriota</taxon>
        <taxon>Desulfobacteria</taxon>
        <taxon>Desulfobacterales</taxon>
        <taxon>Desulfococcaceae</taxon>
        <taxon>Desulfonema</taxon>
    </lineage>
</organism>
<dbReference type="InterPro" id="IPR029060">
    <property type="entry name" value="PIN-like_dom_sf"/>
</dbReference>
<dbReference type="NCBIfam" id="TIGR00305">
    <property type="entry name" value="putative toxin-antitoxin system toxin component, PIN family"/>
    <property type="match status" value="1"/>
</dbReference>
<keyword evidence="3" id="KW-1185">Reference proteome</keyword>
<dbReference type="PANTHER" id="PTHR34610:SF3">
    <property type="entry name" value="SSL7007 PROTEIN"/>
    <property type="match status" value="1"/>
</dbReference>
<feature type="domain" description="PIN" evidence="1">
    <location>
        <begin position="4"/>
        <end position="119"/>
    </location>
</feature>
<dbReference type="EMBL" id="CP061799">
    <property type="protein sequence ID" value="QTA80475.1"/>
    <property type="molecule type" value="Genomic_DNA"/>
</dbReference>
<proteinExistence type="predicted"/>
<dbReference type="SMART" id="SM00670">
    <property type="entry name" value="PINc"/>
    <property type="match status" value="1"/>
</dbReference>
<dbReference type="Proteomes" id="UP000663720">
    <property type="component" value="Chromosome"/>
</dbReference>
<dbReference type="AlphaFoldDB" id="A0A975GGL8"/>
<dbReference type="KEGG" id="dli:dnl_27800"/>
<dbReference type="RefSeq" id="WP_207692120.1">
    <property type="nucleotide sequence ID" value="NZ_CP061799.1"/>
</dbReference>
<dbReference type="InterPro" id="IPR002850">
    <property type="entry name" value="PIN_toxin-like"/>
</dbReference>
<dbReference type="SUPFAM" id="SSF88723">
    <property type="entry name" value="PIN domain-like"/>
    <property type="match status" value="1"/>
</dbReference>
<evidence type="ECO:0000313" key="3">
    <source>
        <dbReference type="Proteomes" id="UP000663720"/>
    </source>
</evidence>
<reference evidence="2" key="1">
    <citation type="journal article" date="2021" name="Microb. Physiol.">
        <title>Proteogenomic Insights into the Physiology of Marine, Sulfate-Reducing, Filamentous Desulfonema limicola and Desulfonema magnum.</title>
        <authorList>
            <person name="Schnaars V."/>
            <person name="Wohlbrand L."/>
            <person name="Scheve S."/>
            <person name="Hinrichs C."/>
            <person name="Reinhardt R."/>
            <person name="Rabus R."/>
        </authorList>
    </citation>
    <scope>NUCLEOTIDE SEQUENCE</scope>
    <source>
        <strain evidence="2">5ac10</strain>
    </source>
</reference>